<evidence type="ECO:0000256" key="4">
    <source>
        <dbReference type="ARBA" id="ARBA00022989"/>
    </source>
</evidence>
<protein>
    <recommendedName>
        <fullName evidence="11">Ionotropic receptor</fullName>
    </recommendedName>
</protein>
<dbReference type="Proteomes" id="UP001152799">
    <property type="component" value="Chromosome 8"/>
</dbReference>
<organism evidence="9 10">
    <name type="scientific">Ceutorhynchus assimilis</name>
    <name type="common">cabbage seed weevil</name>
    <dbReference type="NCBI Taxonomy" id="467358"/>
    <lineage>
        <taxon>Eukaryota</taxon>
        <taxon>Metazoa</taxon>
        <taxon>Ecdysozoa</taxon>
        <taxon>Arthropoda</taxon>
        <taxon>Hexapoda</taxon>
        <taxon>Insecta</taxon>
        <taxon>Pterygota</taxon>
        <taxon>Neoptera</taxon>
        <taxon>Endopterygota</taxon>
        <taxon>Coleoptera</taxon>
        <taxon>Polyphaga</taxon>
        <taxon>Cucujiformia</taxon>
        <taxon>Curculionidae</taxon>
        <taxon>Ceutorhynchinae</taxon>
        <taxon>Ceutorhynchus</taxon>
    </lineage>
</organism>
<evidence type="ECO:0000256" key="6">
    <source>
        <dbReference type="ARBA" id="ARBA00023170"/>
    </source>
</evidence>
<dbReference type="EMBL" id="OU892284">
    <property type="protein sequence ID" value="CAG9772374.1"/>
    <property type="molecule type" value="Genomic_DNA"/>
</dbReference>
<proteinExistence type="predicted"/>
<keyword evidence="2" id="KW-1003">Cell membrane</keyword>
<dbReference type="OrthoDB" id="6819047at2759"/>
<dbReference type="PANTHER" id="PTHR42643">
    <property type="entry name" value="IONOTROPIC RECEPTOR 20A-RELATED"/>
    <property type="match status" value="1"/>
</dbReference>
<gene>
    <name evidence="9" type="ORF">CEUTPL_LOCUS12787</name>
</gene>
<keyword evidence="10" id="KW-1185">Reference proteome</keyword>
<dbReference type="InterPro" id="IPR052192">
    <property type="entry name" value="Insect_Ionotropic_Sensory_Rcpt"/>
</dbReference>
<dbReference type="GO" id="GO:0005886">
    <property type="term" value="C:plasma membrane"/>
    <property type="evidence" value="ECO:0007669"/>
    <property type="project" value="UniProtKB-SubCell"/>
</dbReference>
<evidence type="ECO:0000256" key="5">
    <source>
        <dbReference type="ARBA" id="ARBA00023136"/>
    </source>
</evidence>
<evidence type="ECO:0000256" key="2">
    <source>
        <dbReference type="ARBA" id="ARBA00022475"/>
    </source>
</evidence>
<evidence type="ECO:0000256" key="1">
    <source>
        <dbReference type="ARBA" id="ARBA00004651"/>
    </source>
</evidence>
<dbReference type="PANTHER" id="PTHR42643:SF30">
    <property type="entry name" value="IONOTROPIC RECEPTOR 40A-RELATED"/>
    <property type="match status" value="1"/>
</dbReference>
<keyword evidence="5 8" id="KW-0472">Membrane</keyword>
<evidence type="ECO:0000256" key="3">
    <source>
        <dbReference type="ARBA" id="ARBA00022692"/>
    </source>
</evidence>
<feature type="transmembrane region" description="Helical" evidence="8">
    <location>
        <begin position="504"/>
        <end position="529"/>
    </location>
</feature>
<evidence type="ECO:0000256" key="7">
    <source>
        <dbReference type="ARBA" id="ARBA00023180"/>
    </source>
</evidence>
<feature type="transmembrane region" description="Helical" evidence="8">
    <location>
        <begin position="286"/>
        <end position="304"/>
    </location>
</feature>
<keyword evidence="7" id="KW-0325">Glycoprotein</keyword>
<name>A0A9N9MX06_9CUCU</name>
<evidence type="ECO:0000313" key="10">
    <source>
        <dbReference type="Proteomes" id="UP001152799"/>
    </source>
</evidence>
<keyword evidence="4 8" id="KW-1133">Transmembrane helix</keyword>
<dbReference type="AlphaFoldDB" id="A0A9N9MX06"/>
<comment type="subcellular location">
    <subcellularLocation>
        <location evidence="1">Cell membrane</location>
        <topology evidence="1">Multi-pass membrane protein</topology>
    </subcellularLocation>
</comment>
<keyword evidence="6" id="KW-0675">Receptor</keyword>
<keyword evidence="3 8" id="KW-0812">Transmembrane</keyword>
<sequence length="540" mass="63337">MPSNSLLEDYKIYAKYTRPQGRYWTCDITQNKNFGACVEDITAFLKATKCPKLIYPEKKTDLYVETFKTVSMHFLDKEDNFEDLIQGIVTSKYFNNRGRQKFLFCHTIEDDLTIMNLLELLWKYSLLNSVVVYHNETIHSGFYNPFSNELKLINGKKLQETVDEYPNKLKNMYGYPVNIIVGQNLTSLEPRYDYDVIFLESFKKITNCTLVSHLYPLDTLKFPQIVLEIVEKNAEFSPVTQPYSTEETENELSGEISCSYPHMMNDIVALVPKPKIVPNNFVDEAAAPWAILIYFLIIILVTLFEKHLSLTKRHYDIISFIAIGLRSSTPAFAKQKSCIKYFWILTCFFLWAYIEVKLLNRIMIPQYGNSIRTLDELRHSNLTVYTYRNYDSLGMNYTILTLTNFRELIFKNSVDAAFIGSFKTLDSYKIKYLNRNIKFKYELMPELLIPKYGCYFMKKKSIVHSTIQELLLHVKELGVKEDVPVRYKQQFNVENDLSLIQLELAFRGLLIGESFGIFVFLCEIALWNLKRFRNKFNKHM</sequence>
<accession>A0A9N9MX06</accession>
<evidence type="ECO:0000256" key="8">
    <source>
        <dbReference type="SAM" id="Phobius"/>
    </source>
</evidence>
<feature type="transmembrane region" description="Helical" evidence="8">
    <location>
        <begin position="338"/>
        <end position="354"/>
    </location>
</feature>
<evidence type="ECO:0000313" key="9">
    <source>
        <dbReference type="EMBL" id="CAG9772374.1"/>
    </source>
</evidence>
<reference evidence="9" key="1">
    <citation type="submission" date="2022-01" db="EMBL/GenBank/DDBJ databases">
        <authorList>
            <person name="King R."/>
        </authorList>
    </citation>
    <scope>NUCLEOTIDE SEQUENCE</scope>
</reference>
<evidence type="ECO:0008006" key="11">
    <source>
        <dbReference type="Google" id="ProtNLM"/>
    </source>
</evidence>